<dbReference type="RefSeq" id="WP_263992637.1">
    <property type="nucleotide sequence ID" value="NZ_CP087994.1"/>
</dbReference>
<accession>A0ABY6HBI2</accession>
<name>A0ABY6HBI2_9FIRM</name>
<evidence type="ECO:0000313" key="1">
    <source>
        <dbReference type="EMBL" id="UYO61842.1"/>
    </source>
</evidence>
<gene>
    <name evidence="1" type="ORF">LNN31_13765</name>
</gene>
<evidence type="ECO:0000313" key="2">
    <source>
        <dbReference type="Proteomes" id="UP001163550"/>
    </source>
</evidence>
<organism evidence="1 2">
    <name type="scientific">Acetobacterium wieringae</name>
    <dbReference type="NCBI Taxonomy" id="52694"/>
    <lineage>
        <taxon>Bacteria</taxon>
        <taxon>Bacillati</taxon>
        <taxon>Bacillota</taxon>
        <taxon>Clostridia</taxon>
        <taxon>Eubacteriales</taxon>
        <taxon>Eubacteriaceae</taxon>
        <taxon>Acetobacterium</taxon>
    </lineage>
</organism>
<protein>
    <recommendedName>
        <fullName evidence="3">DUF2116 family Zn-ribbon domain-containing protein</fullName>
    </recommendedName>
</protein>
<reference evidence="1" key="1">
    <citation type="submission" date="2021-11" db="EMBL/GenBank/DDBJ databases">
        <title>Isoprene-degrading acetogen.</title>
        <authorList>
            <person name="Yang Y."/>
            <person name="Jin H."/>
            <person name="Yan J."/>
        </authorList>
    </citation>
    <scope>NUCLEOTIDE SEQUENCE</scope>
    <source>
        <strain evidence="1">Berkeley</strain>
    </source>
</reference>
<dbReference type="Proteomes" id="UP001163550">
    <property type="component" value="Chromosome"/>
</dbReference>
<keyword evidence="2" id="KW-1185">Reference proteome</keyword>
<dbReference type="EMBL" id="CP087994">
    <property type="protein sequence ID" value="UYO61842.1"/>
    <property type="molecule type" value="Genomic_DNA"/>
</dbReference>
<evidence type="ECO:0008006" key="3">
    <source>
        <dbReference type="Google" id="ProtNLM"/>
    </source>
</evidence>
<proteinExistence type="predicted"/>
<sequence>MTLEQAISTLEARAEVNRALYRDQESDHSELRLYEATAIDVVLAELKGRVPPEIRKCVKCGKEFRVTDQKQRFCSKECRRYRNGNGTL</sequence>